<organism evidence="4 5">
    <name type="scientific">Ephemeroptericola cinctiostellae</name>
    <dbReference type="NCBI Taxonomy" id="2268024"/>
    <lineage>
        <taxon>Bacteria</taxon>
        <taxon>Pseudomonadati</taxon>
        <taxon>Pseudomonadota</taxon>
        <taxon>Betaproteobacteria</taxon>
        <taxon>Burkholderiales</taxon>
        <taxon>Burkholderiaceae</taxon>
        <taxon>Ephemeroptericola</taxon>
    </lineage>
</organism>
<evidence type="ECO:0000313" key="5">
    <source>
        <dbReference type="Proteomes" id="UP000252182"/>
    </source>
</evidence>
<dbReference type="PROSITE" id="PS51257">
    <property type="entry name" value="PROKAR_LIPOPROTEIN"/>
    <property type="match status" value="1"/>
</dbReference>
<name>A0A345DDC6_9BURK</name>
<feature type="signal peptide" evidence="3">
    <location>
        <begin position="1"/>
        <end position="26"/>
    </location>
</feature>
<sequence length="350" mass="37361">MKTKKMMLWGKVVVTSLAVMALSACIEIKSDTKVSSEAKVAFSTTYDMTKVLPTLQQMSKDGGDIAKSLSCDKMNEKLTKELKCKDVSPGKFIVSGEFMGDASNGVILDKDKNQVSVDAIQLFKTVADLNPTKNDAAATDPASMMLQKGLVPVAVDQAATYKQMGMALSMNLTLPAEVLTVDGVAAKDVKDNTVSVNFIDIAGKDTYVITSKVSKSRLLWKILFILLAIGLIAAAVLYLMKRNKSSKNTPPTSPIVAPVAAESATDVDSTSFKEASEKVVEVKDGVIDSIEKTTSDVIETAKEEASDVTESVKEVTSDVVHDVKEAAEDAVKKVDDVVDGDEPASHTPKA</sequence>
<feature type="chain" id="PRO_5016591324" evidence="3">
    <location>
        <begin position="27"/>
        <end position="350"/>
    </location>
</feature>
<keyword evidence="5" id="KW-1185">Reference proteome</keyword>
<reference evidence="5" key="1">
    <citation type="submission" date="2018-07" db="EMBL/GenBank/DDBJ databases">
        <authorList>
            <person name="Kim H."/>
        </authorList>
    </citation>
    <scope>NUCLEOTIDE SEQUENCE [LARGE SCALE GENOMIC DNA]</scope>
    <source>
        <strain evidence="5">F02</strain>
    </source>
</reference>
<evidence type="ECO:0000256" key="3">
    <source>
        <dbReference type="SAM" id="SignalP"/>
    </source>
</evidence>
<feature type="region of interest" description="Disordered" evidence="1">
    <location>
        <begin position="331"/>
        <end position="350"/>
    </location>
</feature>
<evidence type="ECO:0000313" key="4">
    <source>
        <dbReference type="EMBL" id="AXF86364.1"/>
    </source>
</evidence>
<feature type="transmembrane region" description="Helical" evidence="2">
    <location>
        <begin position="218"/>
        <end position="240"/>
    </location>
</feature>
<accession>A0A345DDC6</accession>
<proteinExistence type="predicted"/>
<dbReference type="OrthoDB" id="9827411at2"/>
<keyword evidence="2" id="KW-0812">Transmembrane</keyword>
<dbReference type="Proteomes" id="UP000252182">
    <property type="component" value="Chromosome"/>
</dbReference>
<dbReference type="EMBL" id="CP031124">
    <property type="protein sequence ID" value="AXF86364.1"/>
    <property type="molecule type" value="Genomic_DNA"/>
</dbReference>
<dbReference type="AlphaFoldDB" id="A0A345DDC6"/>
<dbReference type="KEGG" id="hyf:DTO96_102118"/>
<keyword evidence="3" id="KW-0732">Signal</keyword>
<dbReference type="RefSeq" id="WP_114563448.1">
    <property type="nucleotide sequence ID" value="NZ_CP031124.1"/>
</dbReference>
<evidence type="ECO:0000256" key="2">
    <source>
        <dbReference type="SAM" id="Phobius"/>
    </source>
</evidence>
<gene>
    <name evidence="4" type="ORF">DTO96_102118</name>
</gene>
<protein>
    <submittedName>
        <fullName evidence="4">Uncharacterized protein</fullName>
    </submittedName>
</protein>
<keyword evidence="2" id="KW-0472">Membrane</keyword>
<keyword evidence="2" id="KW-1133">Transmembrane helix</keyword>
<evidence type="ECO:0000256" key="1">
    <source>
        <dbReference type="SAM" id="MobiDB-lite"/>
    </source>
</evidence>